<evidence type="ECO:0000259" key="1">
    <source>
        <dbReference type="Pfam" id="PF20179"/>
    </source>
</evidence>
<reference evidence="2 3" key="1">
    <citation type="submission" date="2024-05" db="EMBL/GenBank/DDBJ databases">
        <authorList>
            <person name="Wallberg A."/>
        </authorList>
    </citation>
    <scope>NUCLEOTIDE SEQUENCE [LARGE SCALE GENOMIC DNA]</scope>
</reference>
<protein>
    <recommendedName>
        <fullName evidence="1">Mitochondrial splicing suppressor 51-like C-terminal domain-containing protein</fullName>
    </recommendedName>
</protein>
<dbReference type="AlphaFoldDB" id="A0AAV2QJU7"/>
<accession>A0AAV2QJU7</accession>
<dbReference type="PANTHER" id="PTHR28069:SF2">
    <property type="entry name" value="GH20023P"/>
    <property type="match status" value="1"/>
</dbReference>
<keyword evidence="3" id="KW-1185">Reference proteome</keyword>
<sequence length="255" mass="29552">MELLQPKSTENSVTPQVFEPRVSAISRKIFFSFSFLYMLNTIDTKFQDIEEVQELRVHIIGALSIRELLGIIRWEYLLHRLPNMIKLHVVFVGPELFGEMSSDELPDNHCLDDSGMTRCPDCQEKNRLVLYEMSHTYYHDYASGPHYKKPDVIVAFNCGFHQNKGTDVDTWPESLQLMTRDPQIPLVFTSFTKNEAMNDLAAVEAVNEVEVMLDAVKNPFMGLWPNREVDPEDSESWMYYTNQYITVVRGITIPF</sequence>
<dbReference type="InterPro" id="IPR046824">
    <property type="entry name" value="Mss51-like_C"/>
</dbReference>
<dbReference type="EMBL" id="CAXKWB010007878">
    <property type="protein sequence ID" value="CAL4088802.1"/>
    <property type="molecule type" value="Genomic_DNA"/>
</dbReference>
<feature type="non-terminal residue" evidence="2">
    <location>
        <position position="255"/>
    </location>
</feature>
<comment type="caution">
    <text evidence="2">The sequence shown here is derived from an EMBL/GenBank/DDBJ whole genome shotgun (WGS) entry which is preliminary data.</text>
</comment>
<proteinExistence type="predicted"/>
<dbReference type="PANTHER" id="PTHR28069">
    <property type="entry name" value="GH20023P"/>
    <property type="match status" value="1"/>
</dbReference>
<organism evidence="2 3">
    <name type="scientific">Meganyctiphanes norvegica</name>
    <name type="common">Northern krill</name>
    <name type="synonym">Thysanopoda norvegica</name>
    <dbReference type="NCBI Taxonomy" id="48144"/>
    <lineage>
        <taxon>Eukaryota</taxon>
        <taxon>Metazoa</taxon>
        <taxon>Ecdysozoa</taxon>
        <taxon>Arthropoda</taxon>
        <taxon>Crustacea</taxon>
        <taxon>Multicrustacea</taxon>
        <taxon>Malacostraca</taxon>
        <taxon>Eumalacostraca</taxon>
        <taxon>Eucarida</taxon>
        <taxon>Euphausiacea</taxon>
        <taxon>Euphausiidae</taxon>
        <taxon>Meganyctiphanes</taxon>
    </lineage>
</organism>
<evidence type="ECO:0000313" key="3">
    <source>
        <dbReference type="Proteomes" id="UP001497623"/>
    </source>
</evidence>
<evidence type="ECO:0000313" key="2">
    <source>
        <dbReference type="EMBL" id="CAL4088802.1"/>
    </source>
</evidence>
<dbReference type="Pfam" id="PF20179">
    <property type="entry name" value="MSS51_C"/>
    <property type="match status" value="1"/>
</dbReference>
<name>A0AAV2QJU7_MEGNR</name>
<gene>
    <name evidence="2" type="ORF">MNOR_LOCUS13637</name>
</gene>
<feature type="domain" description="Mitochondrial splicing suppressor 51-like C-terminal" evidence="1">
    <location>
        <begin position="35"/>
        <end position="227"/>
    </location>
</feature>
<dbReference type="Proteomes" id="UP001497623">
    <property type="component" value="Unassembled WGS sequence"/>
</dbReference>